<dbReference type="GO" id="GO:0003677">
    <property type="term" value="F:DNA binding"/>
    <property type="evidence" value="ECO:0007669"/>
    <property type="project" value="InterPro"/>
</dbReference>
<evidence type="ECO:0000313" key="1">
    <source>
        <dbReference type="EMBL" id="EFL94945.1"/>
    </source>
</evidence>
<organism evidence="1 2">
    <name type="scientific">Pediococcus acidilactici DSM 20284</name>
    <dbReference type="NCBI Taxonomy" id="862514"/>
    <lineage>
        <taxon>Bacteria</taxon>
        <taxon>Bacillati</taxon>
        <taxon>Bacillota</taxon>
        <taxon>Bacilli</taxon>
        <taxon>Lactobacillales</taxon>
        <taxon>Lactobacillaceae</taxon>
        <taxon>Pediococcus</taxon>
        <taxon>Pediococcus acidilactici group</taxon>
    </lineage>
</organism>
<protein>
    <recommendedName>
        <fullName evidence="3">HTH cro/C1-type domain-containing protein</fullName>
    </recommendedName>
</protein>
<accession>E0NII2</accession>
<dbReference type="HOGENOM" id="CLU_186801_1_0_9"/>
<dbReference type="NCBIfam" id="NF040507">
    <property type="entry name" value="LBP_cg2779_fam"/>
    <property type="match status" value="1"/>
</dbReference>
<proteinExistence type="predicted"/>
<dbReference type="SUPFAM" id="SSF47413">
    <property type="entry name" value="lambda repressor-like DNA-binding domains"/>
    <property type="match status" value="1"/>
</dbReference>
<comment type="caution">
    <text evidence="1">The sequence shown here is derived from an EMBL/GenBank/DDBJ whole genome shotgun (WGS) entry which is preliminary data.</text>
</comment>
<name>E0NII2_PEDAC</name>
<evidence type="ECO:0000313" key="2">
    <source>
        <dbReference type="Proteomes" id="UP000004470"/>
    </source>
</evidence>
<reference evidence="1" key="1">
    <citation type="submission" date="2010-07" db="EMBL/GenBank/DDBJ databases">
        <authorList>
            <person name="Muzny D."/>
            <person name="Qin X."/>
            <person name="Deng J."/>
            <person name="Jiang H."/>
            <person name="Liu Y."/>
            <person name="Qu J."/>
            <person name="Song X.-Z."/>
            <person name="Zhang L."/>
            <person name="Thornton R."/>
            <person name="Coyle M."/>
            <person name="Francisco L."/>
            <person name="Jackson L."/>
            <person name="Javaid M."/>
            <person name="Korchina V."/>
            <person name="Kovar C."/>
            <person name="Mata R."/>
            <person name="Mathew T."/>
            <person name="Ngo R."/>
            <person name="Nguyen L."/>
            <person name="Nguyen N."/>
            <person name="Okwuonu G."/>
            <person name="Ongeri F."/>
            <person name="Pham C."/>
            <person name="Simmons D."/>
            <person name="Wilczek-Boney K."/>
            <person name="Hale W."/>
            <person name="Jakkamsetti A."/>
            <person name="Pham P."/>
            <person name="Ruth R."/>
            <person name="San Lucas F."/>
            <person name="Warren J."/>
            <person name="Zhang J."/>
            <person name="Zhao Z."/>
            <person name="Zhou C."/>
            <person name="Zhu D."/>
            <person name="Lee S."/>
            <person name="Bess C."/>
            <person name="Blankenburg K."/>
            <person name="Forbes L."/>
            <person name="Fu Q."/>
            <person name="Gubbala S."/>
            <person name="Hirani K."/>
            <person name="Jayaseelan J.C."/>
            <person name="Lara F."/>
            <person name="Munidasa M."/>
            <person name="Palculict T."/>
            <person name="Patil S."/>
            <person name="Pu L.-L."/>
            <person name="Saada N."/>
            <person name="Tang L."/>
            <person name="Weissenberger G."/>
            <person name="Zhu Y."/>
            <person name="Hemphill L."/>
            <person name="Shang Y."/>
            <person name="Youmans B."/>
            <person name="Ayvaz T."/>
            <person name="Ross M."/>
            <person name="Santibanez J."/>
            <person name="Aqrawi P."/>
            <person name="Gross S."/>
            <person name="Joshi V."/>
            <person name="Fowler G."/>
            <person name="Nazareth L."/>
            <person name="Reid J."/>
            <person name="Worley K."/>
            <person name="Petrosino J."/>
            <person name="Highlander S."/>
            <person name="Gibbs R."/>
        </authorList>
    </citation>
    <scope>NUCLEOTIDE SEQUENCE [LARGE SCALE GENOMIC DNA]</scope>
    <source>
        <strain evidence="1">DSM 20284</strain>
    </source>
</reference>
<dbReference type="Proteomes" id="UP000004470">
    <property type="component" value="Unassembled WGS sequence"/>
</dbReference>
<keyword evidence="2" id="KW-1185">Reference proteome</keyword>
<dbReference type="AlphaFoldDB" id="E0NII2"/>
<sequence length="66" mass="7671">MEGFFMNGVTEFAEKIINFQKKNNLTDADVAFGTHLSVEKIHRIKENSYTPTDDDLKRITDFMKTK</sequence>
<evidence type="ECO:0008006" key="3">
    <source>
        <dbReference type="Google" id="ProtNLM"/>
    </source>
</evidence>
<dbReference type="InterPro" id="IPR059218">
    <property type="entry name" value="LBP_cg2779-like"/>
</dbReference>
<dbReference type="InterPro" id="IPR010982">
    <property type="entry name" value="Lambda_DNA-bd_dom_sf"/>
</dbReference>
<dbReference type="EMBL" id="AEEG01000009">
    <property type="protein sequence ID" value="EFL94945.1"/>
    <property type="molecule type" value="Genomic_DNA"/>
</dbReference>
<gene>
    <name evidence="1" type="ORF">HMPREF0623_1813</name>
</gene>